<organism evidence="3 4">
    <name type="scientific">Dermatophagoides farinae</name>
    <name type="common">American house dust mite</name>
    <dbReference type="NCBI Taxonomy" id="6954"/>
    <lineage>
        <taxon>Eukaryota</taxon>
        <taxon>Metazoa</taxon>
        <taxon>Ecdysozoa</taxon>
        <taxon>Arthropoda</taxon>
        <taxon>Chelicerata</taxon>
        <taxon>Arachnida</taxon>
        <taxon>Acari</taxon>
        <taxon>Acariformes</taxon>
        <taxon>Sarcoptiformes</taxon>
        <taxon>Astigmata</taxon>
        <taxon>Psoroptidia</taxon>
        <taxon>Analgoidea</taxon>
        <taxon>Pyroglyphidae</taxon>
        <taxon>Dermatophagoidinae</taxon>
        <taxon>Dermatophagoides</taxon>
    </lineage>
</organism>
<comment type="caution">
    <text evidence="3">The sequence shown here is derived from an EMBL/GenBank/DDBJ whole genome shotgun (WGS) entry which is preliminary data.</text>
</comment>
<dbReference type="PANTHER" id="PTHR43861">
    <property type="entry name" value="TRANS-ACONITATE 2-METHYLTRANSFERASE-RELATED"/>
    <property type="match status" value="1"/>
</dbReference>
<protein>
    <recommendedName>
        <fullName evidence="1">Methyltransferase type 12 domain-containing protein</fullName>
    </recommendedName>
</protein>
<feature type="domain" description="Methyltransferase type 12" evidence="1">
    <location>
        <begin position="46"/>
        <end position="146"/>
    </location>
</feature>
<reference evidence="2" key="2">
    <citation type="submission" date="2020-06" db="EMBL/GenBank/DDBJ databases">
        <authorList>
            <person name="Ji K."/>
            <person name="Li J."/>
        </authorList>
    </citation>
    <scope>NUCLEOTIDE SEQUENCE</scope>
    <source>
        <strain evidence="2">JKM2019</strain>
        <tissue evidence="2">Whole body</tissue>
    </source>
</reference>
<evidence type="ECO:0000313" key="2">
    <source>
        <dbReference type="EMBL" id="KAH7637878.1"/>
    </source>
</evidence>
<evidence type="ECO:0000313" key="3">
    <source>
        <dbReference type="EMBL" id="KAH9501359.1"/>
    </source>
</evidence>
<name>A0A922HS42_DERFA</name>
<dbReference type="InterPro" id="IPR029063">
    <property type="entry name" value="SAM-dependent_MTases_sf"/>
</dbReference>
<dbReference type="OrthoDB" id="6483280at2759"/>
<proteinExistence type="predicted"/>
<reference evidence="3" key="4">
    <citation type="journal article" date="2022" name="Res Sq">
        <title>Comparative Genomics Reveals Insights into the Divergent Evolution of Astigmatic Mites and Household Pest Adaptations.</title>
        <authorList>
            <person name="Xiong Q."/>
            <person name="Wan A.T.-Y."/>
            <person name="Liu X.-Y."/>
            <person name="Fung C.S.-H."/>
            <person name="Xiao X."/>
            <person name="Malainual N."/>
            <person name="Hou J."/>
            <person name="Wang L."/>
            <person name="Wang M."/>
            <person name="Yang K."/>
            <person name="Cui Y."/>
            <person name="Leung E."/>
            <person name="Nong W."/>
            <person name="Shin S.-K."/>
            <person name="Au S."/>
            <person name="Jeong K.Y."/>
            <person name="Chew F.T."/>
            <person name="Hui J."/>
            <person name="Leung T.F."/>
            <person name="Tungtrongchitr A."/>
            <person name="Zhong N."/>
            <person name="Liu Z."/>
            <person name="Tsui S."/>
        </authorList>
    </citation>
    <scope>NUCLEOTIDE SEQUENCE</scope>
    <source>
        <strain evidence="3">Derf</strain>
        <tissue evidence="3">Whole organism</tissue>
    </source>
</reference>
<evidence type="ECO:0000259" key="1">
    <source>
        <dbReference type="Pfam" id="PF08242"/>
    </source>
</evidence>
<dbReference type="Pfam" id="PF08242">
    <property type="entry name" value="Methyltransf_12"/>
    <property type="match status" value="1"/>
</dbReference>
<keyword evidence="4" id="KW-1185">Reference proteome</keyword>
<dbReference type="InterPro" id="IPR013217">
    <property type="entry name" value="Methyltransf_12"/>
</dbReference>
<dbReference type="Gene3D" id="3.40.50.150">
    <property type="entry name" value="Vaccinia Virus protein VP39"/>
    <property type="match status" value="1"/>
</dbReference>
<dbReference type="CDD" id="cd02440">
    <property type="entry name" value="AdoMet_MTases"/>
    <property type="match status" value="1"/>
</dbReference>
<gene>
    <name evidence="3" type="ORF">DERF_012212</name>
    <name evidence="2" type="ORF">HUG17_8982</name>
</gene>
<dbReference type="Proteomes" id="UP000790347">
    <property type="component" value="Unassembled WGS sequence"/>
</dbReference>
<evidence type="ECO:0000313" key="4">
    <source>
        <dbReference type="Proteomes" id="UP000790347"/>
    </source>
</evidence>
<dbReference type="SUPFAM" id="SSF53335">
    <property type="entry name" value="S-adenosyl-L-methionine-dependent methyltransferases"/>
    <property type="match status" value="1"/>
</dbReference>
<accession>A0A922HS42</accession>
<reference evidence="2" key="3">
    <citation type="journal article" date="2021" name="World Allergy Organ. J.">
        <title>Chromosome-level assembly of Dermatophagoides farinae genome and transcriptome reveals two novel allergens Der f 37 and Der f 39.</title>
        <authorList>
            <person name="Chen J."/>
            <person name="Cai Z."/>
            <person name="Fan D."/>
            <person name="Hu J."/>
            <person name="Hou Y."/>
            <person name="He Y."/>
            <person name="Zhang Z."/>
            <person name="Zhao Z."/>
            <person name="Gao P."/>
            <person name="Hu W."/>
            <person name="Sun J."/>
            <person name="Li J."/>
            <person name="Ji K."/>
        </authorList>
    </citation>
    <scope>NUCLEOTIDE SEQUENCE</scope>
    <source>
        <strain evidence="2">JKM2019</strain>
    </source>
</reference>
<dbReference type="EMBL" id="SDOV01000008">
    <property type="protein sequence ID" value="KAH7637878.1"/>
    <property type="molecule type" value="Genomic_DNA"/>
</dbReference>
<reference evidence="3" key="1">
    <citation type="submission" date="2013-05" db="EMBL/GenBank/DDBJ databases">
        <authorList>
            <person name="Yim A.K.Y."/>
            <person name="Chan T.F."/>
            <person name="Ji K.M."/>
            <person name="Liu X.Y."/>
            <person name="Zhou J.W."/>
            <person name="Li R.Q."/>
            <person name="Yang K.Y."/>
            <person name="Li J."/>
            <person name="Li M."/>
            <person name="Law P.T.W."/>
            <person name="Wu Y.L."/>
            <person name="Cai Z.L."/>
            <person name="Qin H."/>
            <person name="Bao Y."/>
            <person name="Leung R.K.K."/>
            <person name="Ng P.K.S."/>
            <person name="Zou J."/>
            <person name="Zhong X.J."/>
            <person name="Ran P.X."/>
            <person name="Zhong N.S."/>
            <person name="Liu Z.G."/>
            <person name="Tsui S.K.W."/>
        </authorList>
    </citation>
    <scope>NUCLEOTIDE SEQUENCE</scope>
    <source>
        <strain evidence="3">Derf</strain>
        <tissue evidence="3">Whole organism</tissue>
    </source>
</reference>
<dbReference type="AlphaFoldDB" id="A0A922HS42"/>
<dbReference type="Proteomes" id="UP000828236">
    <property type="component" value="Unassembled WGS sequence"/>
</dbReference>
<sequence length="287" mass="33632">MDYDAEKYDTGAADAQQPARQLIRLIQYYVREKYGDKSTYDSLTIVDLGCGPGNTAELLANHFIGAKIVGIDIDPEMIRFAQTKHPEHKFFVQNIEKPWSQWPENFRSTYENKVDIIFANYALHWIDDTDSFANTIRQLLRPTGMFTGNLLYCGWLQSVDDSDDHLDKTLLDESLAYPTEMEFVSKFFWSLRSCGNFHSINMEYQEPVSRFGRKFYTESFIEIPLKWYRKFLKRSMNDEEIGHLNETLKRLILKQRICKVIPATDTISSVEQIDLRQQLYIFKAIKN</sequence>
<dbReference type="EMBL" id="ASGP02000006">
    <property type="protein sequence ID" value="KAH9501359.1"/>
    <property type="molecule type" value="Genomic_DNA"/>
</dbReference>
<dbReference type="PANTHER" id="PTHR43861:SF1">
    <property type="entry name" value="TRANS-ACONITATE 2-METHYLTRANSFERASE"/>
    <property type="match status" value="1"/>
</dbReference>